<evidence type="ECO:0000256" key="10">
    <source>
        <dbReference type="SAM" id="MobiDB-lite"/>
    </source>
</evidence>
<dbReference type="PANTHER" id="PTHR10110">
    <property type="entry name" value="SODIUM/HYDROGEN EXCHANGER"/>
    <property type="match status" value="1"/>
</dbReference>
<reference evidence="13 14" key="1">
    <citation type="journal article" date="2023" name="Nat. Commun.">
        <title>Origin of minicircular mitochondrial genomes in red algae.</title>
        <authorList>
            <person name="Lee Y."/>
            <person name="Cho C.H."/>
            <person name="Lee Y.M."/>
            <person name="Park S.I."/>
            <person name="Yang J.H."/>
            <person name="West J.A."/>
            <person name="Bhattacharya D."/>
            <person name="Yoon H.S."/>
        </authorList>
    </citation>
    <scope>NUCLEOTIDE SEQUENCE [LARGE SCALE GENOMIC DNA]</scope>
    <source>
        <strain evidence="13 14">CCMP1338</strain>
        <tissue evidence="13">Whole cell</tissue>
    </source>
</reference>
<feature type="transmembrane region" description="Helical" evidence="11">
    <location>
        <begin position="228"/>
        <end position="254"/>
    </location>
</feature>
<proteinExistence type="predicted"/>
<keyword evidence="4 11" id="KW-0812">Transmembrane</keyword>
<dbReference type="GO" id="GO:0015386">
    <property type="term" value="F:potassium:proton antiporter activity"/>
    <property type="evidence" value="ECO:0007669"/>
    <property type="project" value="TreeGrafter"/>
</dbReference>
<dbReference type="Pfam" id="PF00999">
    <property type="entry name" value="Na_H_Exchanger"/>
    <property type="match status" value="1"/>
</dbReference>
<name>A0AAV8V559_9RHOD</name>
<organism evidence="13 14">
    <name type="scientific">Rhodosorus marinus</name>
    <dbReference type="NCBI Taxonomy" id="101924"/>
    <lineage>
        <taxon>Eukaryota</taxon>
        <taxon>Rhodophyta</taxon>
        <taxon>Stylonematophyceae</taxon>
        <taxon>Stylonematales</taxon>
        <taxon>Stylonemataceae</taxon>
        <taxon>Rhodosorus</taxon>
    </lineage>
</organism>
<dbReference type="Proteomes" id="UP001157974">
    <property type="component" value="Unassembled WGS sequence"/>
</dbReference>
<keyword evidence="14" id="KW-1185">Reference proteome</keyword>
<evidence type="ECO:0000256" key="9">
    <source>
        <dbReference type="ARBA" id="ARBA00023201"/>
    </source>
</evidence>
<keyword evidence="7" id="KW-0406">Ion transport</keyword>
<feature type="transmembrane region" description="Helical" evidence="11">
    <location>
        <begin position="350"/>
        <end position="370"/>
    </location>
</feature>
<feature type="transmembrane region" description="Helical" evidence="11">
    <location>
        <begin position="279"/>
        <end position="298"/>
    </location>
</feature>
<evidence type="ECO:0000256" key="2">
    <source>
        <dbReference type="ARBA" id="ARBA00022448"/>
    </source>
</evidence>
<dbReference type="AlphaFoldDB" id="A0AAV8V559"/>
<comment type="subcellular location">
    <subcellularLocation>
        <location evidence="1">Cell membrane</location>
        <topology evidence="1">Multi-pass membrane protein</topology>
    </subcellularLocation>
</comment>
<feature type="transmembrane region" description="Helical" evidence="11">
    <location>
        <begin position="89"/>
        <end position="111"/>
    </location>
</feature>
<sequence length="1173" mass="130357">MGDHTEALCGNEGSTCIIGTPRDCIGEECGDFVPALVFPFLALGIGLIVHPISMKFRVPYTSMLMVIGTILGVLGCSVEMALLTESLKIWAHISPPTLFFYIFLAPLVFETAFNTDAYLFSKLFFHIVYLAFIVVVAQVFLVAVWQLYVIQSPEWTLFTALVFGSMLSATDPISVTATLKQLGVNENLNTLIEGESLLNDGSAVVFYEAFLDAALEGSSSAGSVIVRLLRLSLGGVAMGMAFALVAICFLAVVYEMFEVEVSMTIVVAFLGFWTAQSPALLSGVICNVTAGVMLSAFGKRLVSPLVRDPLQKIWELLSWLANTIVFVYAGLLVVAYIWSCAGDPLQWFDYVHILTWYAYLNLLRFVLVFLSHPIIRLGNKWYGFKQAAVVSYSGLRGAVTLILALEVGGTAELPSSVRSRVVVWSASIVALTLFVNGSTISTLLHLLRLDLPDPVKEDFLWRARAAMLESTYEILDREAIEEYTKYCSWSTVARMVVPEGWVQDVGKLRRALLATHSKGRSSRMSFYRPSASAMSRRSIEDVHGAPLVGVPEAVIGYVAQEITPNRGIPRGEAARAPGDKADDIETSQIAAEEKENKLAGELEEEFAKIRVNQQLGGALDVEIRRRFLMSLLEASRERNATSTFDFLLLTVLTEDIKYALDANDMGEVYNLFEFVADNPRKLPVPHWMDSVVAFFQRFLDRMLLRLFSKSRYDRRIVLATMVVEAVKHALDEQFLENSELVHKEASTLYALTSGYLTNLESAEPEAFTRIQTKTIIQKIFTLQLESLRQLRTDGKIDMEEYEVIKEELIQLQRQWYMRISKSIPSVKWAKEQDVELLRMLPSFYHLESEVFETSVLEKGRFVGLKNGAIVPSEDAVLFVLRGGVEIRRSRSSIIGEMGATVGLDTLVDLREGVSSVPVHVCISRYGVILPLDFFAHSQCETSQHYCCQIIGEATVFILPRDVMRELAEQYLPLKEELARHMVRLVSYAIASATGPWNDSVGDGENETPLEAGKALLQSLPYSTFVTLEGDQASTLLRGPAFLIRGRVSVLRKSVPGYLLDKQKHQHVEEYDAPAILPNGWVTVEKLASQSAEGPDRVEIVVEASISRDEIAANRIKRWNESPFLVDANGRFGFHRHVETLEVMGQSEGGPSLDHGSDAGDLPSASVEERPSDQ</sequence>
<dbReference type="PANTHER" id="PTHR10110:SF86">
    <property type="entry name" value="SODIUM_HYDROGEN EXCHANGER 7"/>
    <property type="match status" value="1"/>
</dbReference>
<evidence type="ECO:0000256" key="4">
    <source>
        <dbReference type="ARBA" id="ARBA00022692"/>
    </source>
</evidence>
<dbReference type="GO" id="GO:0051453">
    <property type="term" value="P:regulation of intracellular pH"/>
    <property type="evidence" value="ECO:0007669"/>
    <property type="project" value="TreeGrafter"/>
</dbReference>
<evidence type="ECO:0000256" key="5">
    <source>
        <dbReference type="ARBA" id="ARBA00022989"/>
    </source>
</evidence>
<evidence type="ECO:0000256" key="1">
    <source>
        <dbReference type="ARBA" id="ARBA00004651"/>
    </source>
</evidence>
<feature type="transmembrane region" description="Helical" evidence="11">
    <location>
        <begin position="123"/>
        <end position="149"/>
    </location>
</feature>
<dbReference type="GO" id="GO:0005886">
    <property type="term" value="C:plasma membrane"/>
    <property type="evidence" value="ECO:0007669"/>
    <property type="project" value="UniProtKB-SubCell"/>
</dbReference>
<dbReference type="GO" id="GO:0015385">
    <property type="term" value="F:sodium:proton antiporter activity"/>
    <property type="evidence" value="ECO:0007669"/>
    <property type="project" value="InterPro"/>
</dbReference>
<feature type="transmembrane region" description="Helical" evidence="11">
    <location>
        <begin position="32"/>
        <end position="52"/>
    </location>
</feature>
<keyword evidence="6" id="KW-0915">Sodium</keyword>
<evidence type="ECO:0000256" key="7">
    <source>
        <dbReference type="ARBA" id="ARBA00023065"/>
    </source>
</evidence>
<evidence type="ECO:0000256" key="6">
    <source>
        <dbReference type="ARBA" id="ARBA00023053"/>
    </source>
</evidence>
<gene>
    <name evidence="13" type="ORF">NDN08_005296</name>
</gene>
<evidence type="ECO:0000256" key="3">
    <source>
        <dbReference type="ARBA" id="ARBA00022475"/>
    </source>
</evidence>
<feature type="transmembrane region" description="Helical" evidence="11">
    <location>
        <begin position="64"/>
        <end position="83"/>
    </location>
</feature>
<feature type="transmembrane region" description="Helical" evidence="11">
    <location>
        <begin position="421"/>
        <end position="447"/>
    </location>
</feature>
<comment type="caution">
    <text evidence="13">The sequence shown here is derived from an EMBL/GenBank/DDBJ whole genome shotgun (WGS) entry which is preliminary data.</text>
</comment>
<evidence type="ECO:0000313" key="14">
    <source>
        <dbReference type="Proteomes" id="UP001157974"/>
    </source>
</evidence>
<feature type="transmembrane region" description="Helical" evidence="11">
    <location>
        <begin position="319"/>
        <end position="338"/>
    </location>
</feature>
<protein>
    <recommendedName>
        <fullName evidence="12">Cation/H+ exchanger transmembrane domain-containing protein</fullName>
    </recommendedName>
</protein>
<feature type="region of interest" description="Disordered" evidence="10">
    <location>
        <begin position="1145"/>
        <end position="1173"/>
    </location>
</feature>
<dbReference type="InterPro" id="IPR018422">
    <property type="entry name" value="Cation/H_exchanger_CPA1"/>
</dbReference>
<dbReference type="InterPro" id="IPR006153">
    <property type="entry name" value="Cation/H_exchanger_TM"/>
</dbReference>
<accession>A0AAV8V559</accession>
<dbReference type="EMBL" id="JAMWBK010000001">
    <property type="protein sequence ID" value="KAJ8908591.1"/>
    <property type="molecule type" value="Genomic_DNA"/>
</dbReference>
<keyword evidence="2" id="KW-0813">Transport</keyword>
<keyword evidence="5 11" id="KW-1133">Transmembrane helix</keyword>
<evidence type="ECO:0000256" key="8">
    <source>
        <dbReference type="ARBA" id="ARBA00023136"/>
    </source>
</evidence>
<dbReference type="Gene3D" id="6.10.140.1330">
    <property type="match status" value="1"/>
</dbReference>
<dbReference type="GO" id="GO:0098719">
    <property type="term" value="P:sodium ion import across plasma membrane"/>
    <property type="evidence" value="ECO:0007669"/>
    <property type="project" value="TreeGrafter"/>
</dbReference>
<evidence type="ECO:0000259" key="12">
    <source>
        <dbReference type="Pfam" id="PF00999"/>
    </source>
</evidence>
<evidence type="ECO:0000313" key="13">
    <source>
        <dbReference type="EMBL" id="KAJ8908591.1"/>
    </source>
</evidence>
<feature type="domain" description="Cation/H+ exchanger transmembrane" evidence="12">
    <location>
        <begin position="48"/>
        <end position="444"/>
    </location>
</feature>
<keyword evidence="3" id="KW-1003">Cell membrane</keyword>
<keyword evidence="8 11" id="KW-0472">Membrane</keyword>
<keyword evidence="9" id="KW-0739">Sodium transport</keyword>
<evidence type="ECO:0000256" key="11">
    <source>
        <dbReference type="SAM" id="Phobius"/>
    </source>
</evidence>